<dbReference type="Pfam" id="PF11127">
    <property type="entry name" value="YgaP-like_TM"/>
    <property type="match status" value="1"/>
</dbReference>
<evidence type="ECO:0000313" key="4">
    <source>
        <dbReference type="Proteomes" id="UP000000547"/>
    </source>
</evidence>
<organism evidence="3 4">
    <name type="scientific">Colwellia psychrerythraea (strain 34H / ATCC BAA-681)</name>
    <name type="common">Vibrio psychroerythus</name>
    <dbReference type="NCBI Taxonomy" id="167879"/>
    <lineage>
        <taxon>Bacteria</taxon>
        <taxon>Pseudomonadati</taxon>
        <taxon>Pseudomonadota</taxon>
        <taxon>Gammaproteobacteria</taxon>
        <taxon>Alteromonadales</taxon>
        <taxon>Colwelliaceae</taxon>
        <taxon>Colwellia</taxon>
    </lineage>
</organism>
<keyword evidence="1" id="KW-1133">Transmembrane helix</keyword>
<dbReference type="Proteomes" id="UP000000547">
    <property type="component" value="Chromosome"/>
</dbReference>
<evidence type="ECO:0000259" key="2">
    <source>
        <dbReference type="Pfam" id="PF11127"/>
    </source>
</evidence>
<evidence type="ECO:0000313" key="3">
    <source>
        <dbReference type="EMBL" id="AAZ24499.1"/>
    </source>
</evidence>
<dbReference type="HOGENOM" id="CLU_190060_1_0_6"/>
<dbReference type="STRING" id="167879.CPS_1237"/>
<protein>
    <recommendedName>
        <fullName evidence="2">Inner membrane protein YgaP-like transmembrane domain-containing protein</fullName>
    </recommendedName>
</protein>
<feature type="transmembrane region" description="Helical" evidence="1">
    <location>
        <begin position="29"/>
        <end position="50"/>
    </location>
</feature>
<dbReference type="EMBL" id="CP000083">
    <property type="protein sequence ID" value="AAZ24499.1"/>
    <property type="molecule type" value="Genomic_DNA"/>
</dbReference>
<accession>Q486N5</accession>
<dbReference type="Gene3D" id="6.10.140.1340">
    <property type="match status" value="1"/>
</dbReference>
<feature type="transmembrane region" description="Helical" evidence="1">
    <location>
        <begin position="7"/>
        <end position="23"/>
    </location>
</feature>
<proteinExistence type="predicted"/>
<dbReference type="InterPro" id="IPR021309">
    <property type="entry name" value="YgaP-like_TM"/>
</dbReference>
<dbReference type="RefSeq" id="WP_011042074.1">
    <property type="nucleotide sequence ID" value="NC_003910.7"/>
</dbReference>
<name>Q486N5_COLP3</name>
<gene>
    <name evidence="3" type="ordered locus">CPS_1237</name>
</gene>
<keyword evidence="1" id="KW-0472">Membrane</keyword>
<dbReference type="KEGG" id="cps:CPS_1237"/>
<reference evidence="3" key="1">
    <citation type="journal article" date="2005" name="Proc. Natl. Acad. Sci. U.S.A.">
        <title>The psychrophilic lifestyle as revealed by the genome sequence of Colwellia psychrerythraea 34H through genomic and proteomic analyses.</title>
        <authorList>
            <person name="Methe B.A."/>
            <person name="Nelson K.E."/>
            <person name="Deming J.W."/>
            <person name="Momen B."/>
            <person name="Melamud E."/>
            <person name="Zhang X."/>
            <person name="Moult J."/>
            <person name="Madupu R."/>
            <person name="Nelson W.C."/>
            <person name="Dodson R.J."/>
            <person name="Brinkac L.M."/>
            <person name="Daugherty S.C."/>
            <person name="Durkin A.S."/>
            <person name="DeBoy R.T."/>
            <person name="Kolonay J.F."/>
            <person name="Sullivan S.A."/>
            <person name="Zhou L."/>
            <person name="Davidsen T.M."/>
            <person name="Wu M."/>
            <person name="Huston A.L."/>
            <person name="Lewis M."/>
            <person name="Weaver B."/>
            <person name="Weidman J.F."/>
            <person name="Khouri H."/>
            <person name="Utterback T.R."/>
            <person name="Feldblyum T.V."/>
            <person name="Fraser C.M."/>
        </authorList>
    </citation>
    <scope>NUCLEOTIDE SEQUENCE [LARGE SCALE GENOMIC DNA]</scope>
    <source>
        <strain evidence="3">34H</strain>
    </source>
</reference>
<sequence>MTINEALRLIAGTMILLSLFLAVNYSQNWLWFTAFIAVNLIQSSFTKWCLMMTILKKLGLRDKSANCSE</sequence>
<evidence type="ECO:0000256" key="1">
    <source>
        <dbReference type="SAM" id="Phobius"/>
    </source>
</evidence>
<dbReference type="AlphaFoldDB" id="Q486N5"/>
<keyword evidence="1" id="KW-0812">Transmembrane</keyword>
<feature type="domain" description="Inner membrane protein YgaP-like transmembrane" evidence="2">
    <location>
        <begin position="2"/>
        <end position="56"/>
    </location>
</feature>